<sequence length="277" mass="30132">MSTQDCLQHLCDEAPDFSLYYQEFLAFYSRPAAECRIVICGLSNAGKSALASSLALSQPLPATGLISTEATIVPLYIDTPGFDADVQQTAGAWETAIGADIIVLAHDVRSGALTDVEIAFLTALRGRFPDLSQRMIVALSNGDNAAHPRLERLSAIHRNLATLFSSPAHLYSRGDDAGPTLNRVPVLLLEPSRAPSLQQQILLLIGSYDGGLTGMRTASIKAVLDRLDMWVAGAIKIRKKRVAAGEAELSRTFTLWQKDLQRLGETLRFRIDDIGQR</sequence>
<reference evidence="1" key="1">
    <citation type="submission" date="2024-06" db="EMBL/GenBank/DDBJ databases">
        <authorList>
            <person name="Coelho C."/>
            <person name="Bento M."/>
            <person name="Garcia E."/>
            <person name="Camelo A."/>
            <person name="Brandao I."/>
            <person name="Espirito Santo C."/>
            <person name="Trovao J."/>
            <person name="Verissimo A."/>
            <person name="Costa J."/>
            <person name="Tiago I."/>
        </authorList>
    </citation>
    <scope>NUCLEOTIDE SEQUENCE</scope>
    <source>
        <strain evidence="1">KWT182</strain>
    </source>
</reference>
<name>A0AAU7QDQ0_9GAMM</name>
<dbReference type="Gene3D" id="3.40.50.300">
    <property type="entry name" value="P-loop containing nucleotide triphosphate hydrolases"/>
    <property type="match status" value="1"/>
</dbReference>
<evidence type="ECO:0000313" key="1">
    <source>
        <dbReference type="EMBL" id="XBS70782.1"/>
    </source>
</evidence>
<dbReference type="SUPFAM" id="SSF52540">
    <property type="entry name" value="P-loop containing nucleoside triphosphate hydrolases"/>
    <property type="match status" value="1"/>
</dbReference>
<dbReference type="EMBL" id="CP157947">
    <property type="protein sequence ID" value="XBS70782.1"/>
    <property type="molecule type" value="Genomic_DNA"/>
</dbReference>
<protein>
    <recommendedName>
        <fullName evidence="2">G domain-containing protein</fullName>
    </recommendedName>
</protein>
<proteinExistence type="predicted"/>
<dbReference type="AlphaFoldDB" id="A0AAU7QDQ0"/>
<dbReference type="InterPro" id="IPR027417">
    <property type="entry name" value="P-loop_NTPase"/>
</dbReference>
<organism evidence="1">
    <name type="scientific">Acerihabitans sp. KWT182</name>
    <dbReference type="NCBI Taxonomy" id="3157919"/>
    <lineage>
        <taxon>Bacteria</taxon>
        <taxon>Pseudomonadati</taxon>
        <taxon>Pseudomonadota</taxon>
        <taxon>Gammaproteobacteria</taxon>
        <taxon>Enterobacterales</taxon>
        <taxon>Pectobacteriaceae</taxon>
        <taxon>Acerihabitans</taxon>
    </lineage>
</organism>
<accession>A0AAU7QDQ0</accession>
<gene>
    <name evidence="1" type="ORF">ABK905_06600</name>
</gene>
<evidence type="ECO:0008006" key="2">
    <source>
        <dbReference type="Google" id="ProtNLM"/>
    </source>
</evidence>